<proteinExistence type="predicted"/>
<evidence type="ECO:0000256" key="1">
    <source>
        <dbReference type="SAM" id="SignalP"/>
    </source>
</evidence>
<accession>A0ABW2KIS8</accession>
<keyword evidence="1" id="KW-0732">Signal</keyword>
<evidence type="ECO:0000313" key="2">
    <source>
        <dbReference type="EMBL" id="MFC7329323.1"/>
    </source>
</evidence>
<feature type="signal peptide" evidence="1">
    <location>
        <begin position="1"/>
        <end position="27"/>
    </location>
</feature>
<sequence length="69" mass="7145">MKRIAALTALIAMSAFTSGALAGPAHADNNAKVQDITIPICIDLLAITGLDEDGCTVLHYNTETGLGNF</sequence>
<comment type="caution">
    <text evidence="2">The sequence shown here is derived from an EMBL/GenBank/DDBJ whole genome shotgun (WGS) entry which is preliminary data.</text>
</comment>
<protein>
    <submittedName>
        <fullName evidence="2">Uncharacterized protein</fullName>
    </submittedName>
</protein>
<name>A0ABW2KIS8_9ACTN</name>
<dbReference type="EMBL" id="JBHTBH010000007">
    <property type="protein sequence ID" value="MFC7329323.1"/>
    <property type="molecule type" value="Genomic_DNA"/>
</dbReference>
<dbReference type="Proteomes" id="UP001596540">
    <property type="component" value="Unassembled WGS sequence"/>
</dbReference>
<feature type="chain" id="PRO_5046793131" evidence="1">
    <location>
        <begin position="28"/>
        <end position="69"/>
    </location>
</feature>
<gene>
    <name evidence="2" type="ORF">ACFQRF_16425</name>
</gene>
<organism evidence="2 3">
    <name type="scientific">Marinactinospora rubrisoli</name>
    <dbReference type="NCBI Taxonomy" id="2715399"/>
    <lineage>
        <taxon>Bacteria</taxon>
        <taxon>Bacillati</taxon>
        <taxon>Actinomycetota</taxon>
        <taxon>Actinomycetes</taxon>
        <taxon>Streptosporangiales</taxon>
        <taxon>Nocardiopsidaceae</taxon>
        <taxon>Marinactinospora</taxon>
    </lineage>
</organism>
<reference evidence="3" key="1">
    <citation type="journal article" date="2019" name="Int. J. Syst. Evol. Microbiol.">
        <title>The Global Catalogue of Microorganisms (GCM) 10K type strain sequencing project: providing services to taxonomists for standard genome sequencing and annotation.</title>
        <authorList>
            <consortium name="The Broad Institute Genomics Platform"/>
            <consortium name="The Broad Institute Genome Sequencing Center for Infectious Disease"/>
            <person name="Wu L."/>
            <person name="Ma J."/>
        </authorList>
    </citation>
    <scope>NUCLEOTIDE SEQUENCE [LARGE SCALE GENOMIC DNA]</scope>
    <source>
        <strain evidence="3">CGMCC 4.7382</strain>
    </source>
</reference>
<dbReference type="RefSeq" id="WP_379871971.1">
    <property type="nucleotide sequence ID" value="NZ_JBHTBH010000007.1"/>
</dbReference>
<keyword evidence="3" id="KW-1185">Reference proteome</keyword>
<evidence type="ECO:0000313" key="3">
    <source>
        <dbReference type="Proteomes" id="UP001596540"/>
    </source>
</evidence>